<dbReference type="PANTHER" id="PTHR38340">
    <property type="entry name" value="S-LAYER PROTEIN"/>
    <property type="match status" value="1"/>
</dbReference>
<dbReference type="Pfam" id="PF08548">
    <property type="entry name" value="Peptidase_M10_C"/>
    <property type="match status" value="2"/>
</dbReference>
<evidence type="ECO:0000256" key="2">
    <source>
        <dbReference type="ARBA" id="ARBA00004613"/>
    </source>
</evidence>
<accession>A0A657LM39</accession>
<dbReference type="InterPro" id="IPR001343">
    <property type="entry name" value="Hemolysn_Ca-bd"/>
</dbReference>
<dbReference type="PRINTS" id="PR00313">
    <property type="entry name" value="CABNDNGRPT"/>
</dbReference>
<dbReference type="SUPFAM" id="SSF51120">
    <property type="entry name" value="beta-Roll"/>
    <property type="match status" value="5"/>
</dbReference>
<sequence>MATIVGKNSTTETLTGGAGSDTLIGGAGTNNLTGGAGADIFKVSERLAASGASRDLIKDFQIGVDKIDVSAWGVSSFDQMKLLLKTYDGGSRFVSYYGDAEYEVQINMVTPGKLVATDFVFYSGGARTQTGTADSDLLFGGTKADTLKGSYGNDSLYGGEGNDILFGGEGADTLYGQGGSDTFKMVQKESARDIIMDFQVGIDRIDLSAFGVTGFDQLKYLLQTLDTGTTFRIYNKDYDQDVWILNVAPGKLTDGDFIFDTQDLKNQTAEDTGSTLFGGNGANTLLGGAGVDWLFGGAGNDILSGGLGSDTLYGQAGADTFKVATRVAGSTSLNFTTIADFQVGVDTLDVSGFGITSFEQLKLVMFNGGTYTSINADFGAGFGVTLTGVVMSKLTAGDFVFATQEARKLSGTTGDDDLFGGKASDRLSGGGGDDDLFGGEGNDILIGGDGTNDLYGQGGADIFKASKIVQDQNEDDTVHEFQVGLDKIDLSSIGMSSFDQLQAIMYQKDGGTFFYAFRDYGNFAMFLKGVLPTDLRASDFIFDKQAAKTETGTSAPDMLFGTTQGDTLSGGAGGDRLFGGGGNDKLRGGDGSYDELFGGAGADSLGGGKGMDRFYFLTLSDSGPSSTTRDTIVDFSIAEGDRMNLYRIDANTKKTGDQAFSFIGKSAFTEKAGELRYVKAASDTYIYGDVNGDGKADFSIRLDDAITLTKDQFIL</sequence>
<evidence type="ECO:0000256" key="5">
    <source>
        <dbReference type="SAM" id="MobiDB-lite"/>
    </source>
</evidence>
<evidence type="ECO:0000259" key="6">
    <source>
        <dbReference type="Pfam" id="PF08548"/>
    </source>
</evidence>
<evidence type="ECO:0000313" key="7">
    <source>
        <dbReference type="EMBL" id="OJF91698.1"/>
    </source>
</evidence>
<dbReference type="OrthoDB" id="8404603at2"/>
<dbReference type="Proteomes" id="UP000182661">
    <property type="component" value="Unassembled WGS sequence"/>
</dbReference>
<comment type="subcellular location">
    <subcellularLocation>
        <location evidence="2">Secreted</location>
    </subcellularLocation>
</comment>
<dbReference type="Gene3D" id="2.150.10.10">
    <property type="entry name" value="Serralysin-like metalloprotease, C-terminal"/>
    <property type="match status" value="3"/>
</dbReference>
<dbReference type="InterPro" id="IPR011049">
    <property type="entry name" value="Serralysin-like_metalloprot_C"/>
</dbReference>
<dbReference type="InterPro" id="IPR018511">
    <property type="entry name" value="Hemolysin-typ_Ca-bd_CS"/>
</dbReference>
<dbReference type="EMBL" id="LSRP01000122">
    <property type="protein sequence ID" value="OJF91698.1"/>
    <property type="molecule type" value="Genomic_DNA"/>
</dbReference>
<dbReference type="GO" id="GO:0005615">
    <property type="term" value="C:extracellular space"/>
    <property type="evidence" value="ECO:0007669"/>
    <property type="project" value="InterPro"/>
</dbReference>
<dbReference type="InterPro" id="IPR013858">
    <property type="entry name" value="Peptidase_M10B_C"/>
</dbReference>
<keyword evidence="3" id="KW-0964">Secreted</keyword>
<dbReference type="GO" id="GO:0005509">
    <property type="term" value="F:calcium ion binding"/>
    <property type="evidence" value="ECO:0007669"/>
    <property type="project" value="InterPro"/>
</dbReference>
<keyword evidence="4" id="KW-0677">Repeat</keyword>
<gene>
    <name evidence="7" type="ORF">AX760_23085</name>
</gene>
<feature type="domain" description="Peptidase M10 serralysin C-terminal" evidence="6">
    <location>
        <begin position="587"/>
        <end position="708"/>
    </location>
</feature>
<dbReference type="AlphaFoldDB" id="A0A657LM39"/>
<dbReference type="RefSeq" id="WP_071835138.1">
    <property type="nucleotide sequence ID" value="NZ_LSRP01000122.1"/>
</dbReference>
<protein>
    <recommendedName>
        <fullName evidence="6">Peptidase M10 serralysin C-terminal domain-containing protein</fullName>
    </recommendedName>
</protein>
<organism evidence="7 8">
    <name type="scientific">Pararhizobium antarcticum</name>
    <dbReference type="NCBI Taxonomy" id="1798805"/>
    <lineage>
        <taxon>Bacteria</taxon>
        <taxon>Pseudomonadati</taxon>
        <taxon>Pseudomonadota</taxon>
        <taxon>Alphaproteobacteria</taxon>
        <taxon>Hyphomicrobiales</taxon>
        <taxon>Rhizobiaceae</taxon>
        <taxon>Rhizobium/Agrobacterium group</taxon>
        <taxon>Pararhizobium</taxon>
    </lineage>
</organism>
<evidence type="ECO:0000256" key="4">
    <source>
        <dbReference type="ARBA" id="ARBA00022737"/>
    </source>
</evidence>
<keyword evidence="8" id="KW-1185">Reference proteome</keyword>
<proteinExistence type="predicted"/>
<evidence type="ECO:0000256" key="3">
    <source>
        <dbReference type="ARBA" id="ARBA00022525"/>
    </source>
</evidence>
<comment type="caution">
    <text evidence="7">The sequence shown here is derived from an EMBL/GenBank/DDBJ whole genome shotgun (WGS) entry which is preliminary data.</text>
</comment>
<evidence type="ECO:0000313" key="8">
    <source>
        <dbReference type="Proteomes" id="UP000182661"/>
    </source>
</evidence>
<feature type="region of interest" description="Disordered" evidence="5">
    <location>
        <begin position="553"/>
        <end position="574"/>
    </location>
</feature>
<dbReference type="Pfam" id="PF00353">
    <property type="entry name" value="HemolysinCabind"/>
    <property type="match status" value="5"/>
</dbReference>
<name>A0A657LM39_9HYPH</name>
<dbReference type="PROSITE" id="PS00330">
    <property type="entry name" value="HEMOLYSIN_CALCIUM"/>
    <property type="match status" value="4"/>
</dbReference>
<dbReference type="InterPro" id="IPR050557">
    <property type="entry name" value="RTX_toxin/Mannuronan_C5-epim"/>
</dbReference>
<feature type="domain" description="Peptidase M10 serralysin C-terminal" evidence="6">
    <location>
        <begin position="7"/>
        <end position="83"/>
    </location>
</feature>
<comment type="cofactor">
    <cofactor evidence="1">
        <name>Ca(2+)</name>
        <dbReference type="ChEBI" id="CHEBI:29108"/>
    </cofactor>
</comment>
<reference evidence="7 8" key="1">
    <citation type="submission" date="2016-02" db="EMBL/GenBank/DDBJ databases">
        <title>Genome sequencing of a beta-galactosidase producing bacteria Rhizobium sp. 59.</title>
        <authorList>
            <person name="Wang D."/>
            <person name="Kot W."/>
            <person name="Qin Y."/>
            <person name="Hansen L."/>
            <person name="Naqvi K."/>
            <person name="Rensing C."/>
        </authorList>
    </citation>
    <scope>NUCLEOTIDE SEQUENCE [LARGE SCALE GENOMIC DNA]</scope>
    <source>
        <strain evidence="7 8">59</strain>
    </source>
</reference>
<dbReference type="PANTHER" id="PTHR38340:SF1">
    <property type="entry name" value="S-LAYER PROTEIN"/>
    <property type="match status" value="1"/>
</dbReference>
<evidence type="ECO:0000256" key="1">
    <source>
        <dbReference type="ARBA" id="ARBA00001913"/>
    </source>
</evidence>